<keyword evidence="9 18" id="KW-1133">Transmembrane helix</keyword>
<dbReference type="STRING" id="13333.W1P8Z1"/>
<evidence type="ECO:0000256" key="13">
    <source>
        <dbReference type="ARBA" id="ARBA00023277"/>
    </source>
</evidence>
<evidence type="ECO:0000256" key="17">
    <source>
        <dbReference type="SAM" id="MobiDB-lite"/>
    </source>
</evidence>
<name>W1P8Z1_AMBTC</name>
<evidence type="ECO:0000256" key="16">
    <source>
        <dbReference type="ARBA" id="ARBA00030350"/>
    </source>
</evidence>
<evidence type="ECO:0000256" key="2">
    <source>
        <dbReference type="ARBA" id="ARBA00004240"/>
    </source>
</evidence>
<keyword evidence="12" id="KW-0294">Fucose metabolism</keyword>
<comment type="similarity">
    <text evidence="14">Belongs to the glycosyltransferase 68 family.</text>
</comment>
<feature type="compositionally biased region" description="Low complexity" evidence="17">
    <location>
        <begin position="117"/>
        <end position="130"/>
    </location>
</feature>
<dbReference type="GO" id="GO:0046922">
    <property type="term" value="F:peptide-O-fucosyltransferase activity"/>
    <property type="evidence" value="ECO:0000318"/>
    <property type="project" value="GO_Central"/>
</dbReference>
<evidence type="ECO:0000256" key="3">
    <source>
        <dbReference type="ARBA" id="ARBA00004922"/>
    </source>
</evidence>
<evidence type="ECO:0000256" key="9">
    <source>
        <dbReference type="ARBA" id="ARBA00022989"/>
    </source>
</evidence>
<accession>W1P8Z1</accession>
<dbReference type="EMBL" id="KI394278">
    <property type="protein sequence ID" value="ERN04393.1"/>
    <property type="molecule type" value="Genomic_DNA"/>
</dbReference>
<evidence type="ECO:0000256" key="8">
    <source>
        <dbReference type="ARBA" id="ARBA00022824"/>
    </source>
</evidence>
<dbReference type="PANTHER" id="PTHR13398:SF0">
    <property type="entry name" value="GDP-FUCOSE PROTEIN O-FUCOSYLTRANSFERASE 2"/>
    <property type="match status" value="1"/>
</dbReference>
<dbReference type="GO" id="GO:0005783">
    <property type="term" value="C:endoplasmic reticulum"/>
    <property type="evidence" value="ECO:0007669"/>
    <property type="project" value="UniProtKB-SubCell"/>
</dbReference>
<gene>
    <name evidence="19" type="ORF">AMTR_s00147p00102480</name>
</gene>
<evidence type="ECO:0000256" key="15">
    <source>
        <dbReference type="ARBA" id="ARBA00026232"/>
    </source>
</evidence>
<comment type="subcellular location">
    <subcellularLocation>
        <location evidence="2">Endoplasmic reticulum</location>
    </subcellularLocation>
    <subcellularLocation>
        <location evidence="1">Membrane</location>
        <topology evidence="1">Single-pass membrane protein</topology>
    </subcellularLocation>
</comment>
<dbReference type="OMA" id="ADVEQEW"/>
<protein>
    <recommendedName>
        <fullName evidence="15">GDP-fucose protein O-fucosyltransferase 2</fullName>
    </recommendedName>
    <alternativeName>
        <fullName evidence="16">O-fucosyltransferase family protein</fullName>
    </alternativeName>
</protein>
<evidence type="ECO:0000256" key="18">
    <source>
        <dbReference type="SAM" id="Phobius"/>
    </source>
</evidence>
<sequence>MARESDDEEDQERLIHRESTDEAKIQRSSFEIDEPVTKTFKSFPFLHRRYLLAFLLPLFLVLLYFSTDFSRFFQVSSCFQSPIDSQISLMREAELRALNLLRTQKSGLFRLFNQSFSNPSSEISSNSTASVPTNSSSNSTFSVPDNLNEKKSSPMISLGEFKKELIKQIKLSNEVEQALLSSHQFGNGSGSVNSDEYFNGFGSYSKCGKWNYGKERKTIEWKPKPNTYLFAICVSGQMSNHLICLQKHMFFAAVLGRALILPNPKFDYQYDRVIDIEHINKCLGVKAVLTFEEFSQLKKDKVRIDRLICYMASTPCYLDEEHIKKLKGLGIQIGKLEVAWKEDVKLKNEIPSHPHVSEITEKFSCKDEVLAVGDLFYANVEEEWVMQPGGPVAHKCKTIIQPNRLIILTAQRFIQTFLGENFMALHFRRHGFLKFCNAKQESCFFPIPQAADCILRKVQRADTPVIYLSTDAAESETNLLQLLTVVNGKTVPLVKRPSHNSVEKWDALLVRHHLNSDDQVDAMLDKTICALSKVFIGASGSTFTDDILRLRKDWQLASDCDEYLCQGEQPNFIAEME</sequence>
<dbReference type="InterPro" id="IPR045130">
    <property type="entry name" value="OFUT2-like"/>
</dbReference>
<evidence type="ECO:0000256" key="4">
    <source>
        <dbReference type="ARBA" id="ARBA00007737"/>
    </source>
</evidence>
<dbReference type="PANTHER" id="PTHR13398">
    <property type="entry name" value="GDP-FUCOSE PROTEIN O-FUCOSYLTRANSFERASE 2"/>
    <property type="match status" value="1"/>
</dbReference>
<keyword evidence="20" id="KW-1185">Reference proteome</keyword>
<proteinExistence type="inferred from homology"/>
<dbReference type="GO" id="GO:0006004">
    <property type="term" value="P:fucose metabolic process"/>
    <property type="evidence" value="ECO:0007669"/>
    <property type="project" value="UniProtKB-KW"/>
</dbReference>
<reference evidence="20" key="1">
    <citation type="journal article" date="2013" name="Science">
        <title>The Amborella genome and the evolution of flowering plants.</title>
        <authorList>
            <consortium name="Amborella Genome Project"/>
        </authorList>
    </citation>
    <scope>NUCLEOTIDE SEQUENCE [LARGE SCALE GENOMIC DNA]</scope>
</reference>
<keyword evidence="6" id="KW-0808">Transferase</keyword>
<evidence type="ECO:0000256" key="1">
    <source>
        <dbReference type="ARBA" id="ARBA00004167"/>
    </source>
</evidence>
<evidence type="ECO:0000256" key="6">
    <source>
        <dbReference type="ARBA" id="ARBA00022679"/>
    </source>
</evidence>
<dbReference type="Proteomes" id="UP000017836">
    <property type="component" value="Unassembled WGS sequence"/>
</dbReference>
<keyword evidence="13" id="KW-0119">Carbohydrate metabolism</keyword>
<dbReference type="Gramene" id="ERN04393">
    <property type="protein sequence ID" value="ERN04393"/>
    <property type="gene ID" value="AMTR_s00147p00102480"/>
</dbReference>
<keyword evidence="8" id="KW-0256">Endoplasmic reticulum</keyword>
<keyword evidence="5" id="KW-0328">Glycosyltransferase</keyword>
<dbReference type="OrthoDB" id="422368at2759"/>
<comment type="pathway">
    <text evidence="3">Protein modification; protein glycosylation.</text>
</comment>
<dbReference type="AlphaFoldDB" id="W1P8Z1"/>
<evidence type="ECO:0000256" key="7">
    <source>
        <dbReference type="ARBA" id="ARBA00022692"/>
    </source>
</evidence>
<dbReference type="GO" id="GO:0016020">
    <property type="term" value="C:membrane"/>
    <property type="evidence" value="ECO:0007669"/>
    <property type="project" value="UniProtKB-SubCell"/>
</dbReference>
<comment type="similarity">
    <text evidence="4">Belongs to the glycosyltransferase GT106 family.</text>
</comment>
<dbReference type="HOGENOM" id="CLU_039118_0_0_1"/>
<dbReference type="eggNOG" id="ENOG502QS4M">
    <property type="taxonomic scope" value="Eukaryota"/>
</dbReference>
<evidence type="ECO:0000256" key="10">
    <source>
        <dbReference type="ARBA" id="ARBA00023136"/>
    </source>
</evidence>
<keyword evidence="11" id="KW-0325">Glycoprotein</keyword>
<evidence type="ECO:0000256" key="12">
    <source>
        <dbReference type="ARBA" id="ARBA00023253"/>
    </source>
</evidence>
<evidence type="ECO:0000313" key="19">
    <source>
        <dbReference type="EMBL" id="ERN04393.1"/>
    </source>
</evidence>
<feature type="compositionally biased region" description="Polar residues" evidence="17">
    <location>
        <begin position="131"/>
        <end position="145"/>
    </location>
</feature>
<evidence type="ECO:0000256" key="11">
    <source>
        <dbReference type="ARBA" id="ARBA00023180"/>
    </source>
</evidence>
<dbReference type="CDD" id="cd11296">
    <property type="entry name" value="O-FucT_like"/>
    <property type="match status" value="1"/>
</dbReference>
<evidence type="ECO:0000256" key="14">
    <source>
        <dbReference type="ARBA" id="ARBA00025803"/>
    </source>
</evidence>
<keyword evidence="7 18" id="KW-0812">Transmembrane</keyword>
<dbReference type="Gene3D" id="3.40.50.11350">
    <property type="match status" value="1"/>
</dbReference>
<feature type="transmembrane region" description="Helical" evidence="18">
    <location>
        <begin position="50"/>
        <end position="67"/>
    </location>
</feature>
<organism evidence="19 20">
    <name type="scientific">Amborella trichopoda</name>
    <dbReference type="NCBI Taxonomy" id="13333"/>
    <lineage>
        <taxon>Eukaryota</taxon>
        <taxon>Viridiplantae</taxon>
        <taxon>Streptophyta</taxon>
        <taxon>Embryophyta</taxon>
        <taxon>Tracheophyta</taxon>
        <taxon>Spermatophyta</taxon>
        <taxon>Magnoliopsida</taxon>
        <taxon>Amborellales</taxon>
        <taxon>Amborellaceae</taxon>
        <taxon>Amborella</taxon>
    </lineage>
</organism>
<dbReference type="InterPro" id="IPR019378">
    <property type="entry name" value="GDP-Fuc_O-FucTrfase"/>
</dbReference>
<dbReference type="FunFam" id="3.40.50.11350:FF:000005">
    <property type="entry name" value="O-fucosyltransferase family protein"/>
    <property type="match status" value="1"/>
</dbReference>
<dbReference type="Pfam" id="PF10250">
    <property type="entry name" value="O-FucT"/>
    <property type="match status" value="1"/>
</dbReference>
<feature type="region of interest" description="Disordered" evidence="17">
    <location>
        <begin position="117"/>
        <end position="148"/>
    </location>
</feature>
<evidence type="ECO:0000256" key="5">
    <source>
        <dbReference type="ARBA" id="ARBA00022676"/>
    </source>
</evidence>
<dbReference type="KEGG" id="atr:18432553"/>
<evidence type="ECO:0000313" key="20">
    <source>
        <dbReference type="Proteomes" id="UP000017836"/>
    </source>
</evidence>
<keyword evidence="10 18" id="KW-0472">Membrane</keyword>